<keyword evidence="2" id="KW-0012">Acyltransferase</keyword>
<protein>
    <submittedName>
        <fullName evidence="4">Acetyltransferase (GNAT) family protein</fullName>
    </submittedName>
</protein>
<sequence length="285" mass="31176">MRLTAPSDTLLATREADRATPATPPRGTAVIERFGLRHGDTEVGVLAIRTGTEFDRPVAVLDDLWIRPEHRRSGLGAAAVAEAERWASGHGAPRLSVACVPDDPAHLALFRDYQVVSRHMVIPVGDAVEPTAIRADPMTEAEYGPWLAHSVTGFAEVTAESQGFTPEEATDRAKQVFAQLLPDGLATEGHELWMVRQGDDVVAHLWLFHDAPDGHTFIFDIEVTPDRRGTGLGKETMALARWRAAVHGRDGVKLNVFATNEVATGLYRRLGYRATVEFRFKALTG</sequence>
<evidence type="ECO:0000256" key="2">
    <source>
        <dbReference type="ARBA" id="ARBA00023315"/>
    </source>
</evidence>
<dbReference type="OrthoDB" id="3381976at2"/>
<keyword evidence="5" id="KW-1185">Reference proteome</keyword>
<dbReference type="SUPFAM" id="SSF55729">
    <property type="entry name" value="Acyl-CoA N-acyltransferases (Nat)"/>
    <property type="match status" value="2"/>
</dbReference>
<proteinExistence type="predicted"/>
<dbReference type="RefSeq" id="WP_147131228.1">
    <property type="nucleotide sequence ID" value="NZ_BAABIJ010000009.1"/>
</dbReference>
<dbReference type="Pfam" id="PF00583">
    <property type="entry name" value="Acetyltransf_1"/>
    <property type="match status" value="2"/>
</dbReference>
<dbReference type="InterPro" id="IPR016181">
    <property type="entry name" value="Acyl_CoA_acyltransferase"/>
</dbReference>
<accession>A0A562VGX3</accession>
<comment type="caution">
    <text evidence="4">The sequence shown here is derived from an EMBL/GenBank/DDBJ whole genome shotgun (WGS) entry which is preliminary data.</text>
</comment>
<evidence type="ECO:0000256" key="1">
    <source>
        <dbReference type="ARBA" id="ARBA00022679"/>
    </source>
</evidence>
<organism evidence="4 5">
    <name type="scientific">Stackebrandtia albiflava</name>
    <dbReference type="NCBI Taxonomy" id="406432"/>
    <lineage>
        <taxon>Bacteria</taxon>
        <taxon>Bacillati</taxon>
        <taxon>Actinomycetota</taxon>
        <taxon>Actinomycetes</taxon>
        <taxon>Glycomycetales</taxon>
        <taxon>Glycomycetaceae</taxon>
        <taxon>Stackebrandtia</taxon>
    </lineage>
</organism>
<reference evidence="4 5" key="1">
    <citation type="journal article" date="2013" name="Stand. Genomic Sci.">
        <title>Genomic Encyclopedia of Type Strains, Phase I: The one thousand microbial genomes (KMG-I) project.</title>
        <authorList>
            <person name="Kyrpides N.C."/>
            <person name="Woyke T."/>
            <person name="Eisen J.A."/>
            <person name="Garrity G."/>
            <person name="Lilburn T.G."/>
            <person name="Beck B.J."/>
            <person name="Whitman W.B."/>
            <person name="Hugenholtz P."/>
            <person name="Klenk H.P."/>
        </authorList>
    </citation>
    <scope>NUCLEOTIDE SEQUENCE [LARGE SCALE GENOMIC DNA]</scope>
    <source>
        <strain evidence="4 5">DSM 45044</strain>
    </source>
</reference>
<dbReference type="PANTHER" id="PTHR43877">
    <property type="entry name" value="AMINOALKYLPHOSPHONATE N-ACETYLTRANSFERASE-RELATED-RELATED"/>
    <property type="match status" value="1"/>
</dbReference>
<dbReference type="PROSITE" id="PS51186">
    <property type="entry name" value="GNAT"/>
    <property type="match status" value="2"/>
</dbReference>
<dbReference type="Gene3D" id="3.40.630.30">
    <property type="match status" value="2"/>
</dbReference>
<evidence type="ECO:0000313" key="5">
    <source>
        <dbReference type="Proteomes" id="UP000321617"/>
    </source>
</evidence>
<dbReference type="CDD" id="cd04301">
    <property type="entry name" value="NAT_SF"/>
    <property type="match status" value="2"/>
</dbReference>
<feature type="domain" description="N-acetyltransferase" evidence="3">
    <location>
        <begin position="1"/>
        <end position="148"/>
    </location>
</feature>
<evidence type="ECO:0000259" key="3">
    <source>
        <dbReference type="PROSITE" id="PS51186"/>
    </source>
</evidence>
<keyword evidence="1 4" id="KW-0808">Transferase</keyword>
<evidence type="ECO:0000313" key="4">
    <source>
        <dbReference type="EMBL" id="TWJ17139.1"/>
    </source>
</evidence>
<name>A0A562VGX3_9ACTN</name>
<dbReference type="InterPro" id="IPR000182">
    <property type="entry name" value="GNAT_dom"/>
</dbReference>
<dbReference type="InterPro" id="IPR050832">
    <property type="entry name" value="Bact_Acetyltransf"/>
</dbReference>
<gene>
    <name evidence="4" type="ORF">LX16_0055</name>
</gene>
<dbReference type="AlphaFoldDB" id="A0A562VGX3"/>
<dbReference type="Proteomes" id="UP000321617">
    <property type="component" value="Unassembled WGS sequence"/>
</dbReference>
<dbReference type="EMBL" id="VLLL01000001">
    <property type="protein sequence ID" value="TWJ17139.1"/>
    <property type="molecule type" value="Genomic_DNA"/>
</dbReference>
<dbReference type="GO" id="GO:0016747">
    <property type="term" value="F:acyltransferase activity, transferring groups other than amino-acyl groups"/>
    <property type="evidence" value="ECO:0007669"/>
    <property type="project" value="InterPro"/>
</dbReference>
<feature type="domain" description="N-acetyltransferase" evidence="3">
    <location>
        <begin position="152"/>
        <end position="285"/>
    </location>
</feature>